<dbReference type="Proteomes" id="UP001183246">
    <property type="component" value="Unassembled WGS sequence"/>
</dbReference>
<dbReference type="PROSITE" id="PS51257">
    <property type="entry name" value="PROKAR_LIPOPROTEIN"/>
    <property type="match status" value="1"/>
</dbReference>
<gene>
    <name evidence="7" type="ORF">RM590_07925</name>
</gene>
<evidence type="ECO:0000313" key="8">
    <source>
        <dbReference type="Proteomes" id="UP001183246"/>
    </source>
</evidence>
<reference evidence="8" key="1">
    <citation type="submission" date="2023-07" db="EMBL/GenBank/DDBJ databases">
        <title>30 novel species of actinomycetes from the DSMZ collection.</title>
        <authorList>
            <person name="Nouioui I."/>
        </authorList>
    </citation>
    <scope>NUCLEOTIDE SEQUENCE [LARGE SCALE GENOMIC DNA]</scope>
    <source>
        <strain evidence="8">DSM 44938</strain>
    </source>
</reference>
<feature type="domain" description="Peptidase S33 tripeptidyl aminopeptidase-like C-terminal" evidence="6">
    <location>
        <begin position="435"/>
        <end position="538"/>
    </location>
</feature>
<dbReference type="Pfam" id="PF08386">
    <property type="entry name" value="Abhydrolase_4"/>
    <property type="match status" value="1"/>
</dbReference>
<accession>A0ABU2MMF9</accession>
<dbReference type="Gene3D" id="3.40.50.1820">
    <property type="entry name" value="alpha/beta hydrolase"/>
    <property type="match status" value="1"/>
</dbReference>
<dbReference type="GO" id="GO:0016787">
    <property type="term" value="F:hydrolase activity"/>
    <property type="evidence" value="ECO:0007669"/>
    <property type="project" value="UniProtKB-KW"/>
</dbReference>
<keyword evidence="8" id="KW-1185">Reference proteome</keyword>
<organism evidence="7 8">
    <name type="scientific">Streptomyces litchfieldiae</name>
    <dbReference type="NCBI Taxonomy" id="3075543"/>
    <lineage>
        <taxon>Bacteria</taxon>
        <taxon>Bacillati</taxon>
        <taxon>Actinomycetota</taxon>
        <taxon>Actinomycetes</taxon>
        <taxon>Kitasatosporales</taxon>
        <taxon>Streptomycetaceae</taxon>
        <taxon>Streptomyces</taxon>
    </lineage>
</organism>
<keyword evidence="2 5" id="KW-0732">Signal</keyword>
<comment type="similarity">
    <text evidence="1">Belongs to the peptidase S33 family.</text>
</comment>
<feature type="chain" id="PRO_5045291837" evidence="5">
    <location>
        <begin position="28"/>
        <end position="540"/>
    </location>
</feature>
<evidence type="ECO:0000256" key="4">
    <source>
        <dbReference type="SAM" id="MobiDB-lite"/>
    </source>
</evidence>
<dbReference type="SUPFAM" id="SSF53474">
    <property type="entry name" value="alpha/beta-Hydrolases"/>
    <property type="match status" value="1"/>
</dbReference>
<feature type="region of interest" description="Disordered" evidence="4">
    <location>
        <begin position="25"/>
        <end position="90"/>
    </location>
</feature>
<evidence type="ECO:0000256" key="2">
    <source>
        <dbReference type="ARBA" id="ARBA00022729"/>
    </source>
</evidence>
<dbReference type="RefSeq" id="WP_311703675.1">
    <property type="nucleotide sequence ID" value="NZ_JAVREL010000003.1"/>
</dbReference>
<evidence type="ECO:0000313" key="7">
    <source>
        <dbReference type="EMBL" id="MDT0342553.1"/>
    </source>
</evidence>
<proteinExistence type="inferred from homology"/>
<name>A0ABU2MMF9_9ACTN</name>
<dbReference type="InterPro" id="IPR051601">
    <property type="entry name" value="Serine_prot/Carboxylest_S33"/>
</dbReference>
<dbReference type="EMBL" id="JAVREL010000003">
    <property type="protein sequence ID" value="MDT0342553.1"/>
    <property type="molecule type" value="Genomic_DNA"/>
</dbReference>
<dbReference type="PANTHER" id="PTHR43248">
    <property type="entry name" value="2-SUCCINYL-6-HYDROXY-2,4-CYCLOHEXADIENE-1-CARBOXYLATE SYNTHASE"/>
    <property type="match status" value="1"/>
</dbReference>
<sequence>MTRARRAIPCLLAVSALLAAASCTTDAAGPVSRGRTPALAARADATDTDDLPESLTGQRLDWSPCDNPEPSQGDDQMAPSPLPDGGEWECATMTAPRDYTEPEGETIDLALVRARSRARGEERVGSLIFNFGGPGGSGVITLPAFGQDYADLRKRFDLVSFDPRGVGDSEGVSCLDDAELDAYFAADPVPGNARERRELTGRLKDFAEGCEERASDLLPHLTTTATARDLDLMREVLGDDKLYYFGISYGTELGGVYAHLFPRRVGRAVFDAVVDPAGDTEEGALGQAEGFQLALGNYLERCADSADCPLGRDPDDAEDRLAGLLERLADRPMATQDPDGRRLTQSLAWNGIAQALYSEDFWPYLTQGLDDALAEDAPDGTVLLTLGDAMNGRNPDGTYSTLQSSLTAITCADSSERYSERDVRDALDEFEDASEIFGPPMAWGLLTCTHWPVEGRRAHPDVAAGGAAPILLIGTTGDPATPYEGTAHMKEALGEDVGVELTYEGEGHGAYNSGNDCVRSAANGYLLRGEVPDDGTTCGG</sequence>
<evidence type="ECO:0000259" key="6">
    <source>
        <dbReference type="Pfam" id="PF08386"/>
    </source>
</evidence>
<feature type="signal peptide" evidence="5">
    <location>
        <begin position="1"/>
        <end position="27"/>
    </location>
</feature>
<evidence type="ECO:0000256" key="1">
    <source>
        <dbReference type="ARBA" id="ARBA00010088"/>
    </source>
</evidence>
<protein>
    <submittedName>
        <fullName evidence="7">Alpha/beta hydrolase</fullName>
    </submittedName>
</protein>
<dbReference type="InterPro" id="IPR029058">
    <property type="entry name" value="AB_hydrolase_fold"/>
</dbReference>
<comment type="caution">
    <text evidence="7">The sequence shown here is derived from an EMBL/GenBank/DDBJ whole genome shotgun (WGS) entry which is preliminary data.</text>
</comment>
<dbReference type="PANTHER" id="PTHR43248:SF29">
    <property type="entry name" value="TRIPEPTIDYL AMINOPEPTIDASE"/>
    <property type="match status" value="1"/>
</dbReference>
<evidence type="ECO:0000256" key="3">
    <source>
        <dbReference type="ARBA" id="ARBA00022801"/>
    </source>
</evidence>
<keyword evidence="3 7" id="KW-0378">Hydrolase</keyword>
<dbReference type="InterPro" id="IPR013595">
    <property type="entry name" value="Pept_S33_TAP-like_C"/>
</dbReference>
<evidence type="ECO:0000256" key="5">
    <source>
        <dbReference type="SAM" id="SignalP"/>
    </source>
</evidence>